<name>A0AAE1LM96_9NEOP</name>
<protein>
    <submittedName>
        <fullName evidence="2">Ragulator complex protein LAMTOR3-like protein</fullName>
    </submittedName>
</protein>
<keyword evidence="3" id="KW-1185">Reference proteome</keyword>
<dbReference type="FunFam" id="3.30.450.30:FF:000003">
    <property type="entry name" value="ragulator complex protein LAMTOR3 homolog"/>
    <property type="match status" value="1"/>
</dbReference>
<evidence type="ECO:0000313" key="3">
    <source>
        <dbReference type="Proteomes" id="UP001219518"/>
    </source>
</evidence>
<dbReference type="Gene3D" id="3.30.450.30">
    <property type="entry name" value="Dynein light chain 2a, cytoplasmic"/>
    <property type="match status" value="1"/>
</dbReference>
<dbReference type="SMART" id="SM01278">
    <property type="entry name" value="MAPKK1_Int"/>
    <property type="match status" value="1"/>
</dbReference>
<dbReference type="AlphaFoldDB" id="A0AAE1LM96"/>
<proteinExistence type="inferred from homology"/>
<gene>
    <name evidence="2" type="ORF">KUF71_002218</name>
</gene>
<evidence type="ECO:0000256" key="1">
    <source>
        <dbReference type="ARBA" id="ARBA00005356"/>
    </source>
</evidence>
<dbReference type="PANTHER" id="PTHR13378:SF1">
    <property type="entry name" value="RAGULATOR COMPLEX PROTEIN LAMTOR3"/>
    <property type="match status" value="1"/>
</dbReference>
<dbReference type="GO" id="GO:0071230">
    <property type="term" value="P:cellular response to amino acid stimulus"/>
    <property type="evidence" value="ECO:0007669"/>
    <property type="project" value="TreeGrafter"/>
</dbReference>
<comment type="caution">
    <text evidence="2">The sequence shown here is derived from an EMBL/GenBank/DDBJ whole genome shotgun (WGS) entry which is preliminary data.</text>
</comment>
<dbReference type="Pfam" id="PF08923">
    <property type="entry name" value="MAPKK1_Int"/>
    <property type="match status" value="1"/>
</dbReference>
<dbReference type="EMBL" id="JAHWGI010001149">
    <property type="protein sequence ID" value="KAK3923809.1"/>
    <property type="molecule type" value="Genomic_DNA"/>
</dbReference>
<feature type="non-terminal residue" evidence="2">
    <location>
        <position position="125"/>
    </location>
</feature>
<dbReference type="SUPFAM" id="SSF103196">
    <property type="entry name" value="Roadblock/LC7 domain"/>
    <property type="match status" value="1"/>
</dbReference>
<dbReference type="InterPro" id="IPR015019">
    <property type="entry name" value="LAMTOR3"/>
</dbReference>
<reference evidence="2" key="2">
    <citation type="journal article" date="2023" name="BMC Genomics">
        <title>Pest status, molecular evolution, and epigenetic factors derived from the genome assembly of Frankliniella fusca, a thysanopteran phytovirus vector.</title>
        <authorList>
            <person name="Catto M.A."/>
            <person name="Labadie P.E."/>
            <person name="Jacobson A.L."/>
            <person name="Kennedy G.G."/>
            <person name="Srinivasan R."/>
            <person name="Hunt B.G."/>
        </authorList>
    </citation>
    <scope>NUCLEOTIDE SEQUENCE</scope>
    <source>
        <strain evidence="2">PL_HMW_Pooled</strain>
    </source>
</reference>
<dbReference type="GO" id="GO:0071986">
    <property type="term" value="C:Ragulator complex"/>
    <property type="evidence" value="ECO:0007669"/>
    <property type="project" value="TreeGrafter"/>
</dbReference>
<organism evidence="2 3">
    <name type="scientific">Frankliniella fusca</name>
    <dbReference type="NCBI Taxonomy" id="407009"/>
    <lineage>
        <taxon>Eukaryota</taxon>
        <taxon>Metazoa</taxon>
        <taxon>Ecdysozoa</taxon>
        <taxon>Arthropoda</taxon>
        <taxon>Hexapoda</taxon>
        <taxon>Insecta</taxon>
        <taxon>Pterygota</taxon>
        <taxon>Neoptera</taxon>
        <taxon>Paraneoptera</taxon>
        <taxon>Thysanoptera</taxon>
        <taxon>Terebrantia</taxon>
        <taxon>Thripoidea</taxon>
        <taxon>Thripidae</taxon>
        <taxon>Frankliniella</taxon>
    </lineage>
</organism>
<dbReference type="PANTHER" id="PTHR13378">
    <property type="entry name" value="REGULATOR COMPLEX PROTEIN LAMTOR3"/>
    <property type="match status" value="1"/>
</dbReference>
<reference evidence="2" key="1">
    <citation type="submission" date="2021-07" db="EMBL/GenBank/DDBJ databases">
        <authorList>
            <person name="Catto M.A."/>
            <person name="Jacobson A."/>
            <person name="Kennedy G."/>
            <person name="Labadie P."/>
            <person name="Hunt B.G."/>
            <person name="Srinivasan R."/>
        </authorList>
    </citation>
    <scope>NUCLEOTIDE SEQUENCE</scope>
    <source>
        <strain evidence="2">PL_HMW_Pooled</strain>
        <tissue evidence="2">Head</tissue>
    </source>
</reference>
<comment type="similarity">
    <text evidence="1">Belongs to the LAMTOR3 family.</text>
</comment>
<evidence type="ECO:0000313" key="2">
    <source>
        <dbReference type="EMBL" id="KAK3923809.1"/>
    </source>
</evidence>
<dbReference type="Proteomes" id="UP001219518">
    <property type="component" value="Unassembled WGS sequence"/>
</dbReference>
<sequence length="125" mass="13756">EMKKYLKQLLSKVDNLLCILITDRDGVPILKAVNEKCPELAMRPNFLTTFAMATDQSSKLGKGRNKTIICMYSSYQAGFIVIQMNKLPLILNFVATADCNTGHILSLEPLIEPLLGGLKGAVIES</sequence>
<dbReference type="GO" id="GO:0032008">
    <property type="term" value="P:positive regulation of TOR signaling"/>
    <property type="evidence" value="ECO:0007669"/>
    <property type="project" value="TreeGrafter"/>
</dbReference>
<accession>A0AAE1LM96</accession>